<name>A0A8X6LKS9_TRICU</name>
<evidence type="ECO:0000313" key="1">
    <source>
        <dbReference type="EMBL" id="GFR11967.1"/>
    </source>
</evidence>
<protein>
    <submittedName>
        <fullName evidence="1">Uncharacterized protein</fullName>
    </submittedName>
</protein>
<dbReference type="AlphaFoldDB" id="A0A8X6LKS9"/>
<sequence length="102" mass="12217">MKRTNPEAHLFLCPEHYPHTTERMSTWMKDLNIEDYEFHLQHRPAGDWVPSPRSKESPAWHCGDPKKCKTVTHRFVQTTSLHGVQHFCPRRKTIWIHKAVYR</sequence>
<proteinExistence type="predicted"/>
<gene>
    <name evidence="1" type="ORF">TNCT_461871</name>
</gene>
<reference evidence="1" key="1">
    <citation type="submission" date="2020-07" db="EMBL/GenBank/DDBJ databases">
        <title>Multicomponent nature underlies the extraordinary mechanical properties of spider dragline silk.</title>
        <authorList>
            <person name="Kono N."/>
            <person name="Nakamura H."/>
            <person name="Mori M."/>
            <person name="Yoshida Y."/>
            <person name="Ohtoshi R."/>
            <person name="Malay A.D."/>
            <person name="Moran D.A.P."/>
            <person name="Tomita M."/>
            <person name="Numata K."/>
            <person name="Arakawa K."/>
        </authorList>
    </citation>
    <scope>NUCLEOTIDE SEQUENCE</scope>
</reference>
<evidence type="ECO:0000313" key="2">
    <source>
        <dbReference type="Proteomes" id="UP000887116"/>
    </source>
</evidence>
<dbReference type="EMBL" id="BMAO01036605">
    <property type="protein sequence ID" value="GFR11967.1"/>
    <property type="molecule type" value="Genomic_DNA"/>
</dbReference>
<comment type="caution">
    <text evidence="1">The sequence shown here is derived from an EMBL/GenBank/DDBJ whole genome shotgun (WGS) entry which is preliminary data.</text>
</comment>
<keyword evidence="2" id="KW-1185">Reference proteome</keyword>
<dbReference type="Proteomes" id="UP000887116">
    <property type="component" value="Unassembled WGS sequence"/>
</dbReference>
<organism evidence="1 2">
    <name type="scientific">Trichonephila clavata</name>
    <name type="common">Joro spider</name>
    <name type="synonym">Nephila clavata</name>
    <dbReference type="NCBI Taxonomy" id="2740835"/>
    <lineage>
        <taxon>Eukaryota</taxon>
        <taxon>Metazoa</taxon>
        <taxon>Ecdysozoa</taxon>
        <taxon>Arthropoda</taxon>
        <taxon>Chelicerata</taxon>
        <taxon>Arachnida</taxon>
        <taxon>Araneae</taxon>
        <taxon>Araneomorphae</taxon>
        <taxon>Entelegynae</taxon>
        <taxon>Araneoidea</taxon>
        <taxon>Nephilidae</taxon>
        <taxon>Trichonephila</taxon>
    </lineage>
</organism>
<accession>A0A8X6LKS9</accession>